<dbReference type="GO" id="GO:0005829">
    <property type="term" value="C:cytosol"/>
    <property type="evidence" value="ECO:0007669"/>
    <property type="project" value="TreeGrafter"/>
</dbReference>
<protein>
    <recommendedName>
        <fullName evidence="1">RNA helicase</fullName>
        <ecNumber evidence="1">3.6.4.13</ecNumber>
    </recommendedName>
</protein>
<evidence type="ECO:0000256" key="5">
    <source>
        <dbReference type="ARBA" id="ARBA00022840"/>
    </source>
</evidence>
<dbReference type="InterPro" id="IPR050079">
    <property type="entry name" value="DEAD_box_RNA_helicase"/>
</dbReference>
<dbReference type="AlphaFoldDB" id="A0A7R9E8A4"/>
<dbReference type="Gene3D" id="3.40.50.300">
    <property type="entry name" value="P-loop containing nucleotide triphosphate hydrolases"/>
    <property type="match status" value="2"/>
</dbReference>
<keyword evidence="2" id="KW-0547">Nucleotide-binding</keyword>
<proteinExistence type="predicted"/>
<keyword evidence="4" id="KW-0347">Helicase</keyword>
<feature type="region of interest" description="Disordered" evidence="7">
    <location>
        <begin position="411"/>
        <end position="447"/>
    </location>
</feature>
<dbReference type="CDD" id="cd18787">
    <property type="entry name" value="SF2_C_DEAD"/>
    <property type="match status" value="1"/>
</dbReference>
<evidence type="ECO:0000256" key="7">
    <source>
        <dbReference type="SAM" id="MobiDB-lite"/>
    </source>
</evidence>
<dbReference type="EC" id="3.6.4.13" evidence="1"/>
<dbReference type="InterPro" id="IPR014001">
    <property type="entry name" value="Helicase_ATP-bd"/>
</dbReference>
<evidence type="ECO:0000259" key="8">
    <source>
        <dbReference type="PROSITE" id="PS51192"/>
    </source>
</evidence>
<dbReference type="EMBL" id="OB793898">
    <property type="protein sequence ID" value="CAD7428912.1"/>
    <property type="molecule type" value="Genomic_DNA"/>
</dbReference>
<evidence type="ECO:0000259" key="9">
    <source>
        <dbReference type="PROSITE" id="PS51194"/>
    </source>
</evidence>
<dbReference type="CDD" id="cd17955">
    <property type="entry name" value="DEADc_DDX49"/>
    <property type="match status" value="1"/>
</dbReference>
<feature type="domain" description="Helicase ATP-binding" evidence="8">
    <location>
        <begin position="36"/>
        <end position="198"/>
    </location>
</feature>
<reference evidence="11" key="1">
    <citation type="submission" date="2020-11" db="EMBL/GenBank/DDBJ databases">
        <authorList>
            <person name="Tran Van P."/>
        </authorList>
    </citation>
    <scope>NUCLEOTIDE SEQUENCE</scope>
</reference>
<dbReference type="InterPro" id="IPR027417">
    <property type="entry name" value="P-loop_NTPase"/>
</dbReference>
<accession>A0A7R9E8A4</accession>
<keyword evidence="3" id="KW-0378">Hydrolase</keyword>
<dbReference type="GO" id="GO:0005524">
    <property type="term" value="F:ATP binding"/>
    <property type="evidence" value="ECO:0007669"/>
    <property type="project" value="UniProtKB-KW"/>
</dbReference>
<dbReference type="Pfam" id="PF00270">
    <property type="entry name" value="DEAD"/>
    <property type="match status" value="1"/>
</dbReference>
<dbReference type="PROSITE" id="PS51192">
    <property type="entry name" value="HELICASE_ATP_BIND_1"/>
    <property type="match status" value="1"/>
</dbReference>
<evidence type="ECO:0000256" key="2">
    <source>
        <dbReference type="ARBA" id="ARBA00022741"/>
    </source>
</evidence>
<dbReference type="SMART" id="SM00487">
    <property type="entry name" value="DEXDc"/>
    <property type="match status" value="1"/>
</dbReference>
<dbReference type="InterPro" id="IPR001650">
    <property type="entry name" value="Helicase_C-like"/>
</dbReference>
<evidence type="ECO:0000256" key="4">
    <source>
        <dbReference type="ARBA" id="ARBA00022806"/>
    </source>
</evidence>
<feature type="short sequence motif" description="Q motif" evidence="6">
    <location>
        <begin position="5"/>
        <end position="33"/>
    </location>
</feature>
<dbReference type="Pfam" id="PF00271">
    <property type="entry name" value="Helicase_C"/>
    <property type="match status" value="1"/>
</dbReference>
<dbReference type="PROSITE" id="PS51194">
    <property type="entry name" value="HELICASE_CTER"/>
    <property type="match status" value="1"/>
</dbReference>
<feature type="domain" description="DEAD-box RNA helicase Q" evidence="10">
    <location>
        <begin position="5"/>
        <end position="33"/>
    </location>
</feature>
<dbReference type="SMART" id="SM00490">
    <property type="entry name" value="HELICc"/>
    <property type="match status" value="1"/>
</dbReference>
<evidence type="ECO:0000256" key="1">
    <source>
        <dbReference type="ARBA" id="ARBA00012552"/>
    </source>
</evidence>
<feature type="compositionally biased region" description="Basic and acidic residues" evidence="7">
    <location>
        <begin position="435"/>
        <end position="447"/>
    </location>
</feature>
<dbReference type="GO" id="GO:0003724">
    <property type="term" value="F:RNA helicase activity"/>
    <property type="evidence" value="ECO:0007669"/>
    <property type="project" value="UniProtKB-EC"/>
</dbReference>
<gene>
    <name evidence="11" type="ORF">TMSB3V08_LOCUS5701</name>
</gene>
<dbReference type="InterPro" id="IPR014014">
    <property type="entry name" value="RNA_helicase_DEAD_Q_motif"/>
</dbReference>
<dbReference type="InterPro" id="IPR011545">
    <property type="entry name" value="DEAD/DEAH_box_helicase_dom"/>
</dbReference>
<sequence>MSGLISFSDLNLNSWLVRQCETIGVTKPTPIQVNCIPHILNGENCIGGAKTGSGKTLAFALPILQRLCEDPYGIFALILTPTRELAFQIADQFAVVGKTINLRQCVVVGGMDMMLQGQELARKPHIVVATPGRCVTLMFLLVTTEALADRLLSGQFEEQLNTIFSALPVKKQVLLFSATITDELKNVKEIAEHKYFIWGGKDEVATVEQLEQFYVLCPIDVKDTYLVETVRTFRRQSEKGSIIIFTDTCKTCQLISMILNEVGYENVYLHSMTPQRQRLAALSQFKSDVVQILVATDVASRGLDIPAVELVLNHTVPSNPKDYIHRVGRTARAGRGGTAISLVTPYDIRLVHAIEDAINTKLSEYKVDDKEIVNIMTQVSVTRGEAEIQLDELKFNERKLINKRKRLILEGKDPDEEEEKKKQYLKDRRRKRKNKINDKIEEVSSQL</sequence>
<feature type="domain" description="Helicase C-terminal" evidence="9">
    <location>
        <begin position="209"/>
        <end position="373"/>
    </location>
</feature>
<dbReference type="PANTHER" id="PTHR47959:SF24">
    <property type="entry name" value="ATP-DEPENDENT RNA HELICASE"/>
    <property type="match status" value="1"/>
</dbReference>
<dbReference type="SUPFAM" id="SSF52540">
    <property type="entry name" value="P-loop containing nucleoside triphosphate hydrolases"/>
    <property type="match status" value="1"/>
</dbReference>
<keyword evidence="5" id="KW-0067">ATP-binding</keyword>
<dbReference type="PANTHER" id="PTHR47959">
    <property type="entry name" value="ATP-DEPENDENT RNA HELICASE RHLE-RELATED"/>
    <property type="match status" value="1"/>
</dbReference>
<evidence type="ECO:0000313" key="11">
    <source>
        <dbReference type="EMBL" id="CAD7428912.1"/>
    </source>
</evidence>
<name>A0A7R9E8A4_9NEOP</name>
<evidence type="ECO:0000256" key="3">
    <source>
        <dbReference type="ARBA" id="ARBA00022801"/>
    </source>
</evidence>
<evidence type="ECO:0000256" key="6">
    <source>
        <dbReference type="PROSITE-ProRule" id="PRU00552"/>
    </source>
</evidence>
<organism evidence="11">
    <name type="scientific">Timema monikensis</name>
    <dbReference type="NCBI Taxonomy" id="170555"/>
    <lineage>
        <taxon>Eukaryota</taxon>
        <taxon>Metazoa</taxon>
        <taxon>Ecdysozoa</taxon>
        <taxon>Arthropoda</taxon>
        <taxon>Hexapoda</taxon>
        <taxon>Insecta</taxon>
        <taxon>Pterygota</taxon>
        <taxon>Neoptera</taxon>
        <taxon>Polyneoptera</taxon>
        <taxon>Phasmatodea</taxon>
        <taxon>Timematodea</taxon>
        <taxon>Timematoidea</taxon>
        <taxon>Timematidae</taxon>
        <taxon>Timema</taxon>
    </lineage>
</organism>
<dbReference type="PROSITE" id="PS51195">
    <property type="entry name" value="Q_MOTIF"/>
    <property type="match status" value="1"/>
</dbReference>
<dbReference type="GO" id="GO:0016787">
    <property type="term" value="F:hydrolase activity"/>
    <property type="evidence" value="ECO:0007669"/>
    <property type="project" value="UniProtKB-KW"/>
</dbReference>
<dbReference type="GO" id="GO:0003676">
    <property type="term" value="F:nucleic acid binding"/>
    <property type="evidence" value="ECO:0007669"/>
    <property type="project" value="InterPro"/>
</dbReference>
<evidence type="ECO:0000259" key="10">
    <source>
        <dbReference type="PROSITE" id="PS51195"/>
    </source>
</evidence>